<dbReference type="PANTHER" id="PTHR11795">
    <property type="entry name" value="BRANCHED-CHAIN AMINO ACID TRANSPORT SYSTEM PERMEASE PROTEIN LIVH"/>
    <property type="match status" value="1"/>
</dbReference>
<dbReference type="PANTHER" id="PTHR11795:SF451">
    <property type="entry name" value="ABC TRANSPORTER PERMEASE PROTEIN"/>
    <property type="match status" value="1"/>
</dbReference>
<dbReference type="AlphaFoldDB" id="A0A147H4D5"/>
<keyword evidence="6 9" id="KW-1133">Transmembrane helix</keyword>
<comment type="similarity">
    <text evidence="8">Belongs to the binding-protein-dependent transport system permease family. LivHM subfamily.</text>
</comment>
<feature type="transmembrane region" description="Helical" evidence="9">
    <location>
        <begin position="137"/>
        <end position="159"/>
    </location>
</feature>
<dbReference type="OrthoDB" id="25113at2"/>
<dbReference type="Proteomes" id="UP000072741">
    <property type="component" value="Unassembled WGS sequence"/>
</dbReference>
<feature type="transmembrane region" description="Helical" evidence="9">
    <location>
        <begin position="225"/>
        <end position="248"/>
    </location>
</feature>
<reference evidence="10 11" key="1">
    <citation type="journal article" date="2016" name="Front. Microbiol.">
        <title>Genomic Resource of Rice Seed Associated Bacteria.</title>
        <authorList>
            <person name="Midha S."/>
            <person name="Bansal K."/>
            <person name="Sharma S."/>
            <person name="Kumar N."/>
            <person name="Patil P.P."/>
            <person name="Chaudhry V."/>
            <person name="Patil P.B."/>
        </authorList>
    </citation>
    <scope>NUCLEOTIDE SEQUENCE [LARGE SCALE GENOMIC DNA]</scope>
    <source>
        <strain evidence="10 11">NS331</strain>
    </source>
</reference>
<feature type="transmembrane region" description="Helical" evidence="9">
    <location>
        <begin position="91"/>
        <end position="117"/>
    </location>
</feature>
<keyword evidence="5" id="KW-0029">Amino-acid transport</keyword>
<dbReference type="RefSeq" id="WP_058641059.1">
    <property type="nucleotide sequence ID" value="NZ_LDSL01000038.1"/>
</dbReference>
<proteinExistence type="inferred from homology"/>
<keyword evidence="2" id="KW-0813">Transport</keyword>
<evidence type="ECO:0000256" key="4">
    <source>
        <dbReference type="ARBA" id="ARBA00022692"/>
    </source>
</evidence>
<evidence type="ECO:0000256" key="3">
    <source>
        <dbReference type="ARBA" id="ARBA00022475"/>
    </source>
</evidence>
<evidence type="ECO:0000256" key="9">
    <source>
        <dbReference type="SAM" id="Phobius"/>
    </source>
</evidence>
<dbReference type="CDD" id="cd06582">
    <property type="entry name" value="TM_PBP1_LivH_like"/>
    <property type="match status" value="1"/>
</dbReference>
<dbReference type="Pfam" id="PF02653">
    <property type="entry name" value="BPD_transp_2"/>
    <property type="match status" value="1"/>
</dbReference>
<feature type="transmembrane region" description="Helical" evidence="9">
    <location>
        <begin position="7"/>
        <end position="29"/>
    </location>
</feature>
<protein>
    <submittedName>
        <fullName evidence="10">ABC transporter permease</fullName>
    </submittedName>
</protein>
<comment type="caution">
    <text evidence="10">The sequence shown here is derived from an EMBL/GenBank/DDBJ whole genome shotgun (WGS) entry which is preliminary data.</text>
</comment>
<dbReference type="GO" id="GO:0022857">
    <property type="term" value="F:transmembrane transporter activity"/>
    <property type="evidence" value="ECO:0007669"/>
    <property type="project" value="InterPro"/>
</dbReference>
<evidence type="ECO:0000256" key="6">
    <source>
        <dbReference type="ARBA" id="ARBA00022989"/>
    </source>
</evidence>
<name>A0A147H4D5_9BURK</name>
<evidence type="ECO:0000256" key="2">
    <source>
        <dbReference type="ARBA" id="ARBA00022448"/>
    </source>
</evidence>
<sequence length="290" mass="30505">MGYFIELVLSGLAIGAIYGLMAMSFAVIYKATGIVNFSQGELGMLTAYLSWSIAVTLGTSGILTVVVALVCGALLGMLCERLIMRPMLGEPVLSVVLVTVGLAVVLRAIVTMVWGAAPRKFEVAGADAVVHVLGTGMRVSQLGVIIVLLLVLAGFWWFLRYSRFGVAMRAVAADENTARLMGISTARVQSVAWACASALAGLAGVFFAVIYGLSPMIYELGLKAFPATVLGGFDAVLGSGVSGLIIGVFENQVGGYLSSILKDVAGFILILVVLMVRPFGLFGEKRIERV</sequence>
<dbReference type="InterPro" id="IPR001851">
    <property type="entry name" value="ABC_transp_permease"/>
</dbReference>
<feature type="transmembrane region" description="Helical" evidence="9">
    <location>
        <begin position="260"/>
        <end position="280"/>
    </location>
</feature>
<keyword evidence="3" id="KW-1003">Cell membrane</keyword>
<feature type="transmembrane region" description="Helical" evidence="9">
    <location>
        <begin position="49"/>
        <end position="79"/>
    </location>
</feature>
<dbReference type="EMBL" id="LDSL01000038">
    <property type="protein sequence ID" value="KTT24819.1"/>
    <property type="molecule type" value="Genomic_DNA"/>
</dbReference>
<evidence type="ECO:0000256" key="7">
    <source>
        <dbReference type="ARBA" id="ARBA00023136"/>
    </source>
</evidence>
<gene>
    <name evidence="10" type="ORF">NS331_05850</name>
</gene>
<comment type="subcellular location">
    <subcellularLocation>
        <location evidence="1">Cell membrane</location>
        <topology evidence="1">Multi-pass membrane protein</topology>
    </subcellularLocation>
</comment>
<dbReference type="GO" id="GO:0005886">
    <property type="term" value="C:plasma membrane"/>
    <property type="evidence" value="ECO:0007669"/>
    <property type="project" value="UniProtKB-SubCell"/>
</dbReference>
<evidence type="ECO:0000256" key="5">
    <source>
        <dbReference type="ARBA" id="ARBA00022970"/>
    </source>
</evidence>
<evidence type="ECO:0000256" key="8">
    <source>
        <dbReference type="ARBA" id="ARBA00037998"/>
    </source>
</evidence>
<organism evidence="10 11">
    <name type="scientific">Pseudacidovorax intermedius</name>
    <dbReference type="NCBI Taxonomy" id="433924"/>
    <lineage>
        <taxon>Bacteria</taxon>
        <taxon>Pseudomonadati</taxon>
        <taxon>Pseudomonadota</taxon>
        <taxon>Betaproteobacteria</taxon>
        <taxon>Burkholderiales</taxon>
        <taxon>Comamonadaceae</taxon>
        <taxon>Pseudacidovorax</taxon>
    </lineage>
</organism>
<evidence type="ECO:0000256" key="1">
    <source>
        <dbReference type="ARBA" id="ARBA00004651"/>
    </source>
</evidence>
<keyword evidence="4 9" id="KW-0812">Transmembrane</keyword>
<keyword evidence="11" id="KW-1185">Reference proteome</keyword>
<evidence type="ECO:0000313" key="11">
    <source>
        <dbReference type="Proteomes" id="UP000072741"/>
    </source>
</evidence>
<dbReference type="InterPro" id="IPR052157">
    <property type="entry name" value="BCAA_transport_permease"/>
</dbReference>
<accession>A0A147H4D5</accession>
<evidence type="ECO:0000313" key="10">
    <source>
        <dbReference type="EMBL" id="KTT24819.1"/>
    </source>
</evidence>
<dbReference type="GO" id="GO:0006865">
    <property type="term" value="P:amino acid transport"/>
    <property type="evidence" value="ECO:0007669"/>
    <property type="project" value="UniProtKB-KW"/>
</dbReference>
<keyword evidence="7 9" id="KW-0472">Membrane</keyword>
<dbReference type="PRINTS" id="PR00173">
    <property type="entry name" value="EDTRNSPORT"/>
</dbReference>
<feature type="transmembrane region" description="Helical" evidence="9">
    <location>
        <begin position="191"/>
        <end position="213"/>
    </location>
</feature>